<evidence type="ECO:0000313" key="2">
    <source>
        <dbReference type="EMBL" id="MDL0433680.1"/>
    </source>
</evidence>
<organism evidence="2 3">
    <name type="scientific">Marinobacter azerbaijanicus</name>
    <dbReference type="NCBI Taxonomy" id="3050455"/>
    <lineage>
        <taxon>Bacteria</taxon>
        <taxon>Pseudomonadati</taxon>
        <taxon>Pseudomonadota</taxon>
        <taxon>Gammaproteobacteria</taxon>
        <taxon>Pseudomonadales</taxon>
        <taxon>Marinobacteraceae</taxon>
        <taxon>Marinobacter</taxon>
    </lineage>
</organism>
<proteinExistence type="predicted"/>
<keyword evidence="1" id="KW-0472">Membrane</keyword>
<name>A0ABT7IJ23_9GAMM</name>
<reference evidence="2 3" key="1">
    <citation type="submission" date="2023-06" db="EMBL/GenBank/DDBJ databases">
        <title>Marinobacter azerbaijanicus a moderately halophilic, isolated from Urmia Lake in Azerbaijan region of Iran.</title>
        <authorList>
            <person name="Sanchez-Porro C."/>
            <person name="Aghdam E.M."/>
            <person name="Saheb S.M."/>
            <person name="Tarhriz V."/>
            <person name="Kazemi E."/>
            <person name="Ammozegar M.A."/>
            <person name="Ventosa A."/>
            <person name="Hejazi M.S."/>
        </authorList>
    </citation>
    <scope>NUCLEOTIDE SEQUENCE [LARGE SCALE GENOMIC DNA]</scope>
    <source>
        <strain evidence="2 3">TBZ242</strain>
    </source>
</reference>
<dbReference type="RefSeq" id="WP_285393684.1">
    <property type="nucleotide sequence ID" value="NZ_JASSVS010000016.1"/>
</dbReference>
<keyword evidence="1" id="KW-1133">Transmembrane helix</keyword>
<gene>
    <name evidence="2" type="ORF">QPM17_21275</name>
</gene>
<dbReference type="Proteomes" id="UP001227964">
    <property type="component" value="Unassembled WGS sequence"/>
</dbReference>
<evidence type="ECO:0000256" key="1">
    <source>
        <dbReference type="SAM" id="Phobius"/>
    </source>
</evidence>
<evidence type="ECO:0000313" key="3">
    <source>
        <dbReference type="Proteomes" id="UP001227964"/>
    </source>
</evidence>
<keyword evidence="1" id="KW-0812">Transmembrane</keyword>
<accession>A0ABT7IJ23</accession>
<sequence length="239" mass="26892">MKQQPLRAYLTRLIWLSILPLVFLSIWLAWESVRDREQDLRKKAHHLAHNVSSAIEQTLDSHIRALSLLADSPLAGNPDRWPELYAEAQAFRERFESHVIFADTGDPMRMHFHTRLPFGEELPPVPRPEGRAAAPQALATGQPAVGDSFAGPIAEETLVAIAVPGGRGEQIEHLLPQRIYLAYWQMSQKWQARQIPSITWETLKHGDTTPGTAGSLMSRSTLTRCSMTASQQSWYLPTI</sequence>
<dbReference type="EMBL" id="JASSVS010000016">
    <property type="protein sequence ID" value="MDL0433680.1"/>
    <property type="molecule type" value="Genomic_DNA"/>
</dbReference>
<feature type="transmembrane region" description="Helical" evidence="1">
    <location>
        <begin position="12"/>
        <end position="30"/>
    </location>
</feature>
<comment type="caution">
    <text evidence="2">The sequence shown here is derived from an EMBL/GenBank/DDBJ whole genome shotgun (WGS) entry which is preliminary data.</text>
</comment>
<keyword evidence="3" id="KW-1185">Reference proteome</keyword>
<protein>
    <submittedName>
        <fullName evidence="2">Uncharacterized protein</fullName>
    </submittedName>
</protein>